<dbReference type="InterPro" id="IPR023186">
    <property type="entry name" value="IUNH"/>
</dbReference>
<dbReference type="EMBL" id="QWEG01000008">
    <property type="protein sequence ID" value="RHW39000.1"/>
    <property type="molecule type" value="Genomic_DNA"/>
</dbReference>
<dbReference type="Gene3D" id="3.90.245.10">
    <property type="entry name" value="Ribonucleoside hydrolase-like"/>
    <property type="match status" value="1"/>
</dbReference>
<dbReference type="RefSeq" id="WP_118921333.1">
    <property type="nucleotide sequence ID" value="NZ_QWEG01000008.1"/>
</dbReference>
<keyword evidence="1 4" id="KW-0378">Hydrolase</keyword>
<evidence type="ECO:0000256" key="2">
    <source>
        <dbReference type="ARBA" id="ARBA00023295"/>
    </source>
</evidence>
<evidence type="ECO:0000256" key="1">
    <source>
        <dbReference type="ARBA" id="ARBA00022801"/>
    </source>
</evidence>
<name>A0A417YSR8_9BACI</name>
<dbReference type="InterPro" id="IPR001910">
    <property type="entry name" value="Inosine/uridine_hydrolase_dom"/>
</dbReference>
<proteinExistence type="predicted"/>
<dbReference type="PANTHER" id="PTHR12304:SF4">
    <property type="entry name" value="URIDINE NUCLEOSIDASE"/>
    <property type="match status" value="1"/>
</dbReference>
<evidence type="ECO:0000259" key="3">
    <source>
        <dbReference type="Pfam" id="PF01156"/>
    </source>
</evidence>
<reference evidence="4 5" key="1">
    <citation type="journal article" date="2017" name="Int. J. Syst. Evol. Microbiol.">
        <title>Bacillus notoginsengisoli sp. nov., a novel bacterium isolated from the rhizosphere of Panax notoginseng.</title>
        <authorList>
            <person name="Zhang M.Y."/>
            <person name="Cheng J."/>
            <person name="Cai Y."/>
            <person name="Zhang T.Y."/>
            <person name="Wu Y.Y."/>
            <person name="Manikprabhu D."/>
            <person name="Li W.J."/>
            <person name="Zhang Y.X."/>
        </authorList>
    </citation>
    <scope>NUCLEOTIDE SEQUENCE [LARGE SCALE GENOMIC DNA]</scope>
    <source>
        <strain evidence="4 5">JCM 30743</strain>
    </source>
</reference>
<dbReference type="InterPro" id="IPR036452">
    <property type="entry name" value="Ribo_hydro-like"/>
</dbReference>
<dbReference type="GO" id="GO:0006152">
    <property type="term" value="P:purine nucleoside catabolic process"/>
    <property type="evidence" value="ECO:0007669"/>
    <property type="project" value="TreeGrafter"/>
</dbReference>
<dbReference type="Pfam" id="PF01156">
    <property type="entry name" value="IU_nuc_hydro"/>
    <property type="match status" value="1"/>
</dbReference>
<dbReference type="AlphaFoldDB" id="A0A417YSR8"/>
<comment type="caution">
    <text evidence="4">The sequence shown here is derived from an EMBL/GenBank/DDBJ whole genome shotgun (WGS) entry which is preliminary data.</text>
</comment>
<dbReference type="PANTHER" id="PTHR12304">
    <property type="entry name" value="INOSINE-URIDINE PREFERRING NUCLEOSIDE HYDROLASE"/>
    <property type="match status" value="1"/>
</dbReference>
<dbReference type="CDD" id="cd02650">
    <property type="entry name" value="nuc_hydro_CaPnhB"/>
    <property type="match status" value="1"/>
</dbReference>
<keyword evidence="2" id="KW-0326">Glycosidase</keyword>
<accession>A0A417YSR8</accession>
<feature type="domain" description="Inosine/uridine-preferring nucleoside hydrolase" evidence="3">
    <location>
        <begin position="4"/>
        <end position="301"/>
    </location>
</feature>
<dbReference type="Proteomes" id="UP000284416">
    <property type="component" value="Unassembled WGS sequence"/>
</dbReference>
<keyword evidence="5" id="KW-1185">Reference proteome</keyword>
<dbReference type="SUPFAM" id="SSF53590">
    <property type="entry name" value="Nucleoside hydrolase"/>
    <property type="match status" value="1"/>
</dbReference>
<evidence type="ECO:0000313" key="5">
    <source>
        <dbReference type="Proteomes" id="UP000284416"/>
    </source>
</evidence>
<sequence length="310" mass="34446">MKKVIIDVDTGVDDALAILYAVQSEQLDILGITAVSGNVPLEQVTINTNRMLNLIGINDKITVYKGASRPLLREPFHEFRVHGEDGIGGALDHIDMEIPENEVFAADFIIEQAKKHKGELTLIMVGPLTNLALAIRKEPRLAEWVKDVVIMGGIVESAGRGNTLPTSEFNIFADPESAKIVFHSGLEMTLVSLDVTRKVMLMEEHINELEGTKYFDFVKNSTGIYRNFSAGLYGINGCALHDPLAVGVALDKSFVKTEKYYVDVETKSDLSYGQTIVDFRGLLKKEPNVNICTDVDHERFLKMFLDCLKK</sequence>
<gene>
    <name evidence="4" type="ORF">D1B31_13630</name>
</gene>
<organism evidence="4 5">
    <name type="scientific">Neobacillus notoginsengisoli</name>
    <dbReference type="NCBI Taxonomy" id="1578198"/>
    <lineage>
        <taxon>Bacteria</taxon>
        <taxon>Bacillati</taxon>
        <taxon>Bacillota</taxon>
        <taxon>Bacilli</taxon>
        <taxon>Bacillales</taxon>
        <taxon>Bacillaceae</taxon>
        <taxon>Neobacillus</taxon>
    </lineage>
</organism>
<dbReference type="GO" id="GO:0008477">
    <property type="term" value="F:purine nucleosidase activity"/>
    <property type="evidence" value="ECO:0007669"/>
    <property type="project" value="TreeGrafter"/>
</dbReference>
<dbReference type="GO" id="GO:0005829">
    <property type="term" value="C:cytosol"/>
    <property type="evidence" value="ECO:0007669"/>
    <property type="project" value="TreeGrafter"/>
</dbReference>
<protein>
    <submittedName>
        <fullName evidence="4">Nucleoside hydrolase</fullName>
    </submittedName>
</protein>
<dbReference type="OrthoDB" id="9797882at2"/>
<evidence type="ECO:0000313" key="4">
    <source>
        <dbReference type="EMBL" id="RHW39000.1"/>
    </source>
</evidence>